<keyword evidence="4" id="KW-1133">Transmembrane helix</keyword>
<proteinExistence type="predicted"/>
<reference evidence="6 7" key="1">
    <citation type="journal article" date="2022" name="IScience">
        <title>An ultrasensitive nanofiber-based assay for enzymatic hydrolysis and deep-sea microbial degradation of cellulose.</title>
        <authorList>
            <person name="Tsudome M."/>
            <person name="Tachioka M."/>
            <person name="Miyazaki M."/>
            <person name="Uchimura K."/>
            <person name="Tsuda M."/>
            <person name="Takaki Y."/>
            <person name="Deguchi S."/>
        </authorList>
    </citation>
    <scope>NUCLEOTIDE SEQUENCE [LARGE SCALE GENOMIC DNA]</scope>
    <source>
        <strain evidence="6 7">GE09</strain>
    </source>
</reference>
<dbReference type="GO" id="GO:0003700">
    <property type="term" value="F:DNA-binding transcription factor activity"/>
    <property type="evidence" value="ECO:0007669"/>
    <property type="project" value="InterPro"/>
</dbReference>
<dbReference type="GO" id="GO:0043565">
    <property type="term" value="F:sequence-specific DNA binding"/>
    <property type="evidence" value="ECO:0007669"/>
    <property type="project" value="InterPro"/>
</dbReference>
<feature type="transmembrane region" description="Helical" evidence="4">
    <location>
        <begin position="194"/>
        <end position="213"/>
    </location>
</feature>
<dbReference type="EMBL" id="AP023086">
    <property type="protein sequence ID" value="BCD96197.1"/>
    <property type="molecule type" value="Genomic_DNA"/>
</dbReference>
<dbReference type="RefSeq" id="WP_236985703.1">
    <property type="nucleotide sequence ID" value="NZ_AP023086.1"/>
</dbReference>
<evidence type="ECO:0000256" key="3">
    <source>
        <dbReference type="ARBA" id="ARBA00023163"/>
    </source>
</evidence>
<keyword evidence="1" id="KW-0805">Transcription regulation</keyword>
<name>A0AAN2BIR7_9GAMM</name>
<dbReference type="AlphaFoldDB" id="A0AAN2BIR7"/>
<feature type="domain" description="HTH araC/xylS-type" evidence="5">
    <location>
        <begin position="292"/>
        <end position="394"/>
    </location>
</feature>
<dbReference type="PANTHER" id="PTHR43280:SF29">
    <property type="entry name" value="ARAC-FAMILY TRANSCRIPTIONAL REGULATOR"/>
    <property type="match status" value="1"/>
</dbReference>
<evidence type="ECO:0000313" key="7">
    <source>
        <dbReference type="Proteomes" id="UP001320119"/>
    </source>
</evidence>
<feature type="transmembrane region" description="Helical" evidence="4">
    <location>
        <begin position="13"/>
        <end position="32"/>
    </location>
</feature>
<dbReference type="InterPro" id="IPR009057">
    <property type="entry name" value="Homeodomain-like_sf"/>
</dbReference>
<keyword evidence="4" id="KW-0472">Membrane</keyword>
<keyword evidence="7" id="KW-1185">Reference proteome</keyword>
<dbReference type="PROSITE" id="PS01124">
    <property type="entry name" value="HTH_ARAC_FAMILY_2"/>
    <property type="match status" value="1"/>
</dbReference>
<feature type="transmembrane region" description="Helical" evidence="4">
    <location>
        <begin position="110"/>
        <end position="130"/>
    </location>
</feature>
<dbReference type="KEGG" id="marq:MARGE09_P0396"/>
<feature type="transmembrane region" description="Helical" evidence="4">
    <location>
        <begin position="233"/>
        <end position="253"/>
    </location>
</feature>
<dbReference type="PANTHER" id="PTHR43280">
    <property type="entry name" value="ARAC-FAMILY TRANSCRIPTIONAL REGULATOR"/>
    <property type="match status" value="1"/>
</dbReference>
<evidence type="ECO:0000256" key="1">
    <source>
        <dbReference type="ARBA" id="ARBA00023015"/>
    </source>
</evidence>
<sequence>MTTHLVLFNFNDIALLLVIFNCLIFSCILLAVKRGKRSSNSLLALFILVFGLAALDTLIYWSAPLKQALFSDASTLFFVFKFGLLAQGPLLYLYTRSVIYTDFTVNTKTAWHFAPLAIFPLYLWAILSTLGESALHAGINNYNIYYENTLYRGLLIAQHLSILSYGLLSYRLLTRYKVEIVHSHSNLDKVSRSWLQILIGGFLFLFFWELGAQLAHHLALGNIPSTMGLMGNYFKFIFATVLVIFSLIHSNIVQGISSSQAPNLPENSTAAPEAEPLPKRTATEELQQHHIDAVSRAIEQDEVYLDPEITLDQLANKLACTPRQVSRVINQHYQQNFFEFINFYRVERAKKLLLEQTTLPMLEVMDQAGFSSKSAFNRFFKKYTQMTPTQFRNQNIHQ</sequence>
<feature type="transmembrane region" description="Helical" evidence="4">
    <location>
        <begin position="75"/>
        <end position="94"/>
    </location>
</feature>
<protein>
    <recommendedName>
        <fullName evidence="5">HTH araC/xylS-type domain-containing protein</fullName>
    </recommendedName>
</protein>
<gene>
    <name evidence="6" type="ORF">MARGE09_P0396</name>
</gene>
<keyword evidence="3" id="KW-0804">Transcription</keyword>
<dbReference type="SMART" id="SM00342">
    <property type="entry name" value="HTH_ARAC"/>
    <property type="match status" value="1"/>
</dbReference>
<keyword evidence="2" id="KW-0238">DNA-binding</keyword>
<accession>A0AAN2BIR7</accession>
<dbReference type="InterPro" id="IPR018060">
    <property type="entry name" value="HTH_AraC"/>
</dbReference>
<evidence type="ECO:0000256" key="2">
    <source>
        <dbReference type="ARBA" id="ARBA00023125"/>
    </source>
</evidence>
<evidence type="ECO:0000313" key="6">
    <source>
        <dbReference type="EMBL" id="BCD96197.1"/>
    </source>
</evidence>
<feature type="transmembrane region" description="Helical" evidence="4">
    <location>
        <begin position="150"/>
        <end position="173"/>
    </location>
</feature>
<keyword evidence="4" id="KW-0812">Transmembrane</keyword>
<organism evidence="6 7">
    <name type="scientific">Marinagarivorans cellulosilyticus</name>
    <dbReference type="NCBI Taxonomy" id="2721545"/>
    <lineage>
        <taxon>Bacteria</taxon>
        <taxon>Pseudomonadati</taxon>
        <taxon>Pseudomonadota</taxon>
        <taxon>Gammaproteobacteria</taxon>
        <taxon>Cellvibrionales</taxon>
        <taxon>Cellvibrionaceae</taxon>
        <taxon>Marinagarivorans</taxon>
    </lineage>
</organism>
<dbReference type="SUPFAM" id="SSF46689">
    <property type="entry name" value="Homeodomain-like"/>
    <property type="match status" value="1"/>
</dbReference>
<feature type="transmembrane region" description="Helical" evidence="4">
    <location>
        <begin position="44"/>
        <end position="63"/>
    </location>
</feature>
<dbReference type="Gene3D" id="1.10.10.60">
    <property type="entry name" value="Homeodomain-like"/>
    <property type="match status" value="2"/>
</dbReference>
<evidence type="ECO:0000259" key="5">
    <source>
        <dbReference type="PROSITE" id="PS01124"/>
    </source>
</evidence>
<dbReference type="Pfam" id="PF12833">
    <property type="entry name" value="HTH_18"/>
    <property type="match status" value="1"/>
</dbReference>
<dbReference type="Proteomes" id="UP001320119">
    <property type="component" value="Chromosome"/>
</dbReference>
<evidence type="ECO:0000256" key="4">
    <source>
        <dbReference type="SAM" id="Phobius"/>
    </source>
</evidence>